<dbReference type="EC" id="4.3.3.7" evidence="1"/>
<organism evidence="1 2">
    <name type="scientific">Anoxybacterium hadale</name>
    <dbReference type="NCBI Taxonomy" id="3408580"/>
    <lineage>
        <taxon>Bacteria</taxon>
        <taxon>Bacillati</taxon>
        <taxon>Bacillota</taxon>
        <taxon>Clostridia</taxon>
        <taxon>Peptostreptococcales</taxon>
        <taxon>Anaerovoracaceae</taxon>
        <taxon>Anoxybacterium</taxon>
    </lineage>
</organism>
<evidence type="ECO:0000313" key="1">
    <source>
        <dbReference type="EMBL" id="QOX63286.1"/>
    </source>
</evidence>
<keyword evidence="1" id="KW-0456">Lyase</keyword>
<proteinExistence type="predicted"/>
<gene>
    <name evidence="1" type="ORF">FRZ06_07960</name>
</gene>
<sequence>MIRGSIVALITPFHEDGSVNYDKIRELIHWHIEEGTDGICILGTTAETPALTVTERDKIVEVSIEAAEKRIPIIVGSGSNNTLVAKEQSIKYEKMGADGLLVITPYYNKTNKAGMIHHFTEIADAVSIPVILYNVPGRTGCSLSYEALKELSQHKNIAGIKEASGDISFVAKIARLADENFALYSGNDDMIVPLMSVGGAGVISVAANIIPSEMHRLVTAYLEGDVSLAKEIQLKYLDFINALFIETNPIPIKEAMNVMDMGVGKYRLPLYEMDEDARAYLIKTMQILYDQKRLLTAV</sequence>
<name>A0ACD1AAC2_9FIRM</name>
<evidence type="ECO:0000313" key="2">
    <source>
        <dbReference type="Proteomes" id="UP000594014"/>
    </source>
</evidence>
<keyword evidence="2" id="KW-1185">Reference proteome</keyword>
<dbReference type="Proteomes" id="UP000594014">
    <property type="component" value="Chromosome"/>
</dbReference>
<accession>A0ACD1AAC2</accession>
<reference evidence="1" key="1">
    <citation type="submission" date="2019-08" db="EMBL/GenBank/DDBJ databases">
        <title>Genome sequence of Clostridiales bacterium MT110.</title>
        <authorList>
            <person name="Cao J."/>
        </authorList>
    </citation>
    <scope>NUCLEOTIDE SEQUENCE</scope>
    <source>
        <strain evidence="1">MT110</strain>
    </source>
</reference>
<protein>
    <submittedName>
        <fullName evidence="1">4-hydroxy-tetrahydrodipicolinate synthase</fullName>
        <ecNumber evidence="1">4.3.3.7</ecNumber>
    </submittedName>
</protein>
<dbReference type="EMBL" id="CP042469">
    <property type="protein sequence ID" value="QOX63286.1"/>
    <property type="molecule type" value="Genomic_DNA"/>
</dbReference>